<dbReference type="CDD" id="cd01949">
    <property type="entry name" value="GGDEF"/>
    <property type="match status" value="1"/>
</dbReference>
<dbReference type="Proteomes" id="UP001305746">
    <property type="component" value="Unassembled WGS sequence"/>
</dbReference>
<dbReference type="SMART" id="SM00267">
    <property type="entry name" value="GGDEF"/>
    <property type="match status" value="1"/>
</dbReference>
<evidence type="ECO:0000313" key="12">
    <source>
        <dbReference type="Proteomes" id="UP001305746"/>
    </source>
</evidence>
<dbReference type="SMART" id="SM01079">
    <property type="entry name" value="CHASE"/>
    <property type="match status" value="1"/>
</dbReference>
<keyword evidence="2 7" id="KW-0812">Transmembrane</keyword>
<comment type="subcellular location">
    <subcellularLocation>
        <location evidence="1">Membrane</location>
    </subcellularLocation>
</comment>
<dbReference type="InterPro" id="IPR006189">
    <property type="entry name" value="CHASE_dom"/>
</dbReference>
<evidence type="ECO:0000259" key="9">
    <source>
        <dbReference type="PROSITE" id="PS50883"/>
    </source>
</evidence>
<keyword evidence="5" id="KW-0175">Coiled coil</keyword>
<dbReference type="PROSITE" id="PS50839">
    <property type="entry name" value="CHASE"/>
    <property type="match status" value="1"/>
</dbReference>
<dbReference type="SUPFAM" id="SSF55073">
    <property type="entry name" value="Nucleotide cyclase"/>
    <property type="match status" value="1"/>
</dbReference>
<dbReference type="Gene3D" id="3.30.450.350">
    <property type="entry name" value="CHASE domain"/>
    <property type="match status" value="1"/>
</dbReference>
<reference evidence="11 12" key="1">
    <citation type="submission" date="2023-12" db="EMBL/GenBank/DDBJ databases">
        <title>Marinobacter qingdaonensis sp. nov., isolated from the intertidal sediment of Qingdao, PR China.</title>
        <authorList>
            <person name="Li Y."/>
        </authorList>
    </citation>
    <scope>NUCLEOTIDE SEQUENCE [LARGE SCALE GENOMIC DNA]</scope>
    <source>
        <strain evidence="11 12">ASW11-75</strain>
    </source>
</reference>
<feature type="domain" description="GGDEF" evidence="10">
    <location>
        <begin position="367"/>
        <end position="500"/>
    </location>
</feature>
<dbReference type="Gene3D" id="3.30.70.270">
    <property type="match status" value="1"/>
</dbReference>
<dbReference type="Pfam" id="PF03924">
    <property type="entry name" value="CHASE"/>
    <property type="match status" value="1"/>
</dbReference>
<dbReference type="InterPro" id="IPR043128">
    <property type="entry name" value="Rev_trsase/Diguanyl_cyclase"/>
</dbReference>
<keyword evidence="12" id="KW-1185">Reference proteome</keyword>
<proteinExistence type="predicted"/>
<feature type="domain" description="EAL" evidence="9">
    <location>
        <begin position="509"/>
        <end position="763"/>
    </location>
</feature>
<feature type="domain" description="CHASE" evidence="8">
    <location>
        <begin position="131"/>
        <end position="216"/>
    </location>
</feature>
<dbReference type="RefSeq" id="WP_322854890.1">
    <property type="nucleotide sequence ID" value="NZ_JAYDCJ010000003.1"/>
</dbReference>
<keyword evidence="3 7" id="KW-1133">Transmembrane helix</keyword>
<organism evidence="11 12">
    <name type="scientific">Marinobacter qingdaonensis</name>
    <dbReference type="NCBI Taxonomy" id="3108486"/>
    <lineage>
        <taxon>Bacteria</taxon>
        <taxon>Pseudomonadati</taxon>
        <taxon>Pseudomonadota</taxon>
        <taxon>Gammaproteobacteria</taxon>
        <taxon>Pseudomonadales</taxon>
        <taxon>Marinobacteraceae</taxon>
        <taxon>Marinobacter</taxon>
    </lineage>
</organism>
<dbReference type="InterPro" id="IPR052155">
    <property type="entry name" value="Biofilm_reg_signaling"/>
</dbReference>
<dbReference type="NCBIfam" id="TIGR00254">
    <property type="entry name" value="GGDEF"/>
    <property type="match status" value="1"/>
</dbReference>
<dbReference type="EMBL" id="JAYDCJ010000003">
    <property type="protein sequence ID" value="MEA1080385.1"/>
    <property type="molecule type" value="Genomic_DNA"/>
</dbReference>
<feature type="coiled-coil region" evidence="5">
    <location>
        <begin position="312"/>
        <end position="339"/>
    </location>
</feature>
<dbReference type="Pfam" id="PF00563">
    <property type="entry name" value="EAL"/>
    <property type="match status" value="1"/>
</dbReference>
<sequence length="774" mass="87291">MRPTRSSSTSTTANARADRDERSLPASNLLARVLLTPAFPILIFLVFLFLATGLRHGLIEQDNSQITANLANEARAMANTLEREFTVHAQAIERMAKRLETSPDTSEATWRQDARQYLDHFGVYQAIEWIDRDFIIRWLEPISGNEDVIGFNVAFSDQRRAALETARTTGNFDISGVIKLKQGGDGLVIYAPVGTGADNNGFAAGVFRMATLAEQLLTDRVQASFSIDLLNDGELSYRLNESGSISSMFEHTEPVNLPTLNWSFTLHPTRAWVQNQRSDWPTLTFATLLLMGVLTSLTTLLVQLILKRNRALLKTRRELDREIDQRKAVQQDLALLESTDTLTGLANRRFFMEDLVHTLQLADRQMRQVALILLDLDRFQMLNDSLGHQFGDELLIKVSDRLNRLGDEKILVAYSGGDEFMLCQQQVDKVDDVIHLLGQVKQCFEDPFEVQGQAQRVTATIGVAVYPQSGLDADTLLRNADIALYRAKDQGRNTYQFYTEGMQEREVMRLELDKDLNQALTNNEFVLYFQPQLDLDTGRINSVEALIRWQHPRRGLLPPGDFIPLAEESGRITDIGRWVVMAACRQLAAWQGTPFEHLRVAVNLSGRELDDDALVDHIREALESEQVPPERLEVELTEEIFIQNIERNREQLSRLRQLGVHLAIDDFGVGYSSLGYLRDFPVDLVKIDRSFITEVTERHDDAVITHAVINLAHNLGIRVVAEGVEAEAQLDFLRHHHCNLAQGYLISRPIPAVGLEEALGKGRLVAPAMSHSEL</sequence>
<evidence type="ECO:0000256" key="7">
    <source>
        <dbReference type="SAM" id="Phobius"/>
    </source>
</evidence>
<evidence type="ECO:0000256" key="5">
    <source>
        <dbReference type="SAM" id="Coils"/>
    </source>
</evidence>
<gene>
    <name evidence="11" type="ORF">U5822_06870</name>
</gene>
<comment type="caution">
    <text evidence="11">The sequence shown here is derived from an EMBL/GenBank/DDBJ whole genome shotgun (WGS) entry which is preliminary data.</text>
</comment>
<evidence type="ECO:0000256" key="2">
    <source>
        <dbReference type="ARBA" id="ARBA00022692"/>
    </source>
</evidence>
<keyword evidence="4 7" id="KW-0472">Membrane</keyword>
<evidence type="ECO:0000313" key="11">
    <source>
        <dbReference type="EMBL" id="MEA1080385.1"/>
    </source>
</evidence>
<dbReference type="InterPro" id="IPR000160">
    <property type="entry name" value="GGDEF_dom"/>
</dbReference>
<dbReference type="InterPro" id="IPR042240">
    <property type="entry name" value="CHASE_sf"/>
</dbReference>
<evidence type="ECO:0000256" key="4">
    <source>
        <dbReference type="ARBA" id="ARBA00023136"/>
    </source>
</evidence>
<dbReference type="SMART" id="SM00052">
    <property type="entry name" value="EAL"/>
    <property type="match status" value="1"/>
</dbReference>
<dbReference type="PROSITE" id="PS50883">
    <property type="entry name" value="EAL"/>
    <property type="match status" value="1"/>
</dbReference>
<protein>
    <submittedName>
        <fullName evidence="11">EAL domain-containing protein</fullName>
    </submittedName>
</protein>
<accession>A0ABU5NX44</accession>
<dbReference type="PANTHER" id="PTHR44757">
    <property type="entry name" value="DIGUANYLATE CYCLASE DGCP"/>
    <property type="match status" value="1"/>
</dbReference>
<dbReference type="InterPro" id="IPR035919">
    <property type="entry name" value="EAL_sf"/>
</dbReference>
<evidence type="ECO:0000259" key="8">
    <source>
        <dbReference type="PROSITE" id="PS50839"/>
    </source>
</evidence>
<dbReference type="Gene3D" id="3.20.20.450">
    <property type="entry name" value="EAL domain"/>
    <property type="match status" value="1"/>
</dbReference>
<evidence type="ECO:0000256" key="3">
    <source>
        <dbReference type="ARBA" id="ARBA00022989"/>
    </source>
</evidence>
<feature type="compositionally biased region" description="Low complexity" evidence="6">
    <location>
        <begin position="1"/>
        <end position="15"/>
    </location>
</feature>
<evidence type="ECO:0000259" key="10">
    <source>
        <dbReference type="PROSITE" id="PS50887"/>
    </source>
</evidence>
<feature type="transmembrane region" description="Helical" evidence="7">
    <location>
        <begin position="283"/>
        <end position="306"/>
    </location>
</feature>
<evidence type="ECO:0000256" key="1">
    <source>
        <dbReference type="ARBA" id="ARBA00004370"/>
    </source>
</evidence>
<dbReference type="PROSITE" id="PS50887">
    <property type="entry name" value="GGDEF"/>
    <property type="match status" value="1"/>
</dbReference>
<feature type="region of interest" description="Disordered" evidence="6">
    <location>
        <begin position="1"/>
        <end position="20"/>
    </location>
</feature>
<feature type="transmembrane region" description="Helical" evidence="7">
    <location>
        <begin position="29"/>
        <end position="51"/>
    </location>
</feature>
<dbReference type="InterPro" id="IPR029787">
    <property type="entry name" value="Nucleotide_cyclase"/>
</dbReference>
<dbReference type="InterPro" id="IPR001633">
    <property type="entry name" value="EAL_dom"/>
</dbReference>
<dbReference type="CDD" id="cd01948">
    <property type="entry name" value="EAL"/>
    <property type="match status" value="1"/>
</dbReference>
<dbReference type="Pfam" id="PF00990">
    <property type="entry name" value="GGDEF"/>
    <property type="match status" value="1"/>
</dbReference>
<evidence type="ECO:0000256" key="6">
    <source>
        <dbReference type="SAM" id="MobiDB-lite"/>
    </source>
</evidence>
<name>A0ABU5NX44_9GAMM</name>
<dbReference type="PANTHER" id="PTHR44757:SF2">
    <property type="entry name" value="BIOFILM ARCHITECTURE MAINTENANCE PROTEIN MBAA"/>
    <property type="match status" value="1"/>
</dbReference>
<dbReference type="SUPFAM" id="SSF141868">
    <property type="entry name" value="EAL domain-like"/>
    <property type="match status" value="1"/>
</dbReference>